<evidence type="ECO:0000256" key="1">
    <source>
        <dbReference type="SAM" id="Phobius"/>
    </source>
</evidence>
<feature type="transmembrane region" description="Helical" evidence="1">
    <location>
        <begin position="28"/>
        <end position="49"/>
    </location>
</feature>
<protein>
    <submittedName>
        <fullName evidence="2">Uncharacterized protein</fullName>
    </submittedName>
</protein>
<keyword evidence="1" id="KW-1133">Transmembrane helix</keyword>
<dbReference type="EMBL" id="CAMPGE010010860">
    <property type="protein sequence ID" value="CAI2369707.1"/>
    <property type="molecule type" value="Genomic_DNA"/>
</dbReference>
<keyword evidence="1" id="KW-0812">Transmembrane</keyword>
<organism evidence="2 3">
    <name type="scientific">Euplotes crassus</name>
    <dbReference type="NCBI Taxonomy" id="5936"/>
    <lineage>
        <taxon>Eukaryota</taxon>
        <taxon>Sar</taxon>
        <taxon>Alveolata</taxon>
        <taxon>Ciliophora</taxon>
        <taxon>Intramacronucleata</taxon>
        <taxon>Spirotrichea</taxon>
        <taxon>Hypotrichia</taxon>
        <taxon>Euplotida</taxon>
        <taxon>Euplotidae</taxon>
        <taxon>Moneuplotes</taxon>
    </lineage>
</organism>
<dbReference type="Proteomes" id="UP001295684">
    <property type="component" value="Unassembled WGS sequence"/>
</dbReference>
<gene>
    <name evidence="2" type="ORF">ECRASSUSDP1_LOCUS11010</name>
</gene>
<name>A0AAD1UJ54_EUPCR</name>
<dbReference type="AlphaFoldDB" id="A0AAD1UJ54"/>
<sequence length="72" mass="8653">MENSDILVAGGDYEKCCLKRLIVTIKRVFRYSYLLFYGFLCLEMCPSYIRLLETLKYCHKQSFCIDLEMKRH</sequence>
<proteinExistence type="predicted"/>
<evidence type="ECO:0000313" key="2">
    <source>
        <dbReference type="EMBL" id="CAI2369707.1"/>
    </source>
</evidence>
<keyword evidence="3" id="KW-1185">Reference proteome</keyword>
<accession>A0AAD1UJ54</accession>
<comment type="caution">
    <text evidence="2">The sequence shown here is derived from an EMBL/GenBank/DDBJ whole genome shotgun (WGS) entry which is preliminary data.</text>
</comment>
<keyword evidence="1" id="KW-0472">Membrane</keyword>
<evidence type="ECO:0000313" key="3">
    <source>
        <dbReference type="Proteomes" id="UP001295684"/>
    </source>
</evidence>
<reference evidence="2" key="1">
    <citation type="submission" date="2023-07" db="EMBL/GenBank/DDBJ databases">
        <authorList>
            <consortium name="AG Swart"/>
            <person name="Singh M."/>
            <person name="Singh A."/>
            <person name="Seah K."/>
            <person name="Emmerich C."/>
        </authorList>
    </citation>
    <scope>NUCLEOTIDE SEQUENCE</scope>
    <source>
        <strain evidence="2">DP1</strain>
    </source>
</reference>